<evidence type="ECO:0000313" key="3">
    <source>
        <dbReference type="EMBL" id="KKA17813.1"/>
    </source>
</evidence>
<evidence type="ECO:0000256" key="2">
    <source>
        <dbReference type="SAM" id="MobiDB-lite"/>
    </source>
</evidence>
<name>A0A0F4YJP8_RASE3</name>
<proteinExistence type="inferred from homology"/>
<dbReference type="RefSeq" id="XP_013324425.1">
    <property type="nucleotide sequence ID" value="XM_013468971.1"/>
</dbReference>
<evidence type="ECO:0008006" key="5">
    <source>
        <dbReference type="Google" id="ProtNLM"/>
    </source>
</evidence>
<protein>
    <recommendedName>
        <fullName evidence="5">Sec1 family superfamily</fullName>
    </recommendedName>
</protein>
<dbReference type="OrthoDB" id="2228at2759"/>
<dbReference type="SUPFAM" id="SSF56815">
    <property type="entry name" value="Sec1/munc18-like (SM) proteins"/>
    <property type="match status" value="1"/>
</dbReference>
<dbReference type="AlphaFoldDB" id="A0A0F4YJP8"/>
<dbReference type="Pfam" id="PF00995">
    <property type="entry name" value="Sec1"/>
    <property type="match status" value="1"/>
</dbReference>
<feature type="compositionally biased region" description="Low complexity" evidence="2">
    <location>
        <begin position="536"/>
        <end position="553"/>
    </location>
</feature>
<gene>
    <name evidence="3" type="ORF">T310_8246</name>
</gene>
<keyword evidence="4" id="KW-1185">Reference proteome</keyword>
<feature type="compositionally biased region" description="Basic and acidic residues" evidence="2">
    <location>
        <begin position="508"/>
        <end position="518"/>
    </location>
</feature>
<dbReference type="Gene3D" id="1.25.40.60">
    <property type="match status" value="1"/>
</dbReference>
<evidence type="ECO:0000256" key="1">
    <source>
        <dbReference type="ARBA" id="ARBA00009884"/>
    </source>
</evidence>
<dbReference type="InterPro" id="IPR001619">
    <property type="entry name" value="Sec1-like"/>
</dbReference>
<sequence length="607" mass="68282">MLGNPVSMEFSGARFSWLSTVPDPQQRGRLDRSQMVRDHIASVRVLNIDFYPREARLVTFRDPWSFPVLFHPACNNLIRGHLEDLARKIVSLCVTLGEYPVIRYYKPRTPTHEASVLCSHLARFVQDELDQYAKYHRDFPPQSPRPRGVLFIVDRTMDLYSPLLHEFTYQAMAHDLLPIKDGAKITYKTVINEGGPNEEVKDMEITENDRIWVEYRHLHMKDVLEKLADDFARFRAANPQFADDNSKVTVSTIKDMLAGLSDFQEGKNAYTLHLNMAQECMKYFQERKLLEVSSVEQLVRLLDDDSIIPPDRLRLIILYLMYRDGLLAGDIRKLLAHAKLPPQDGEVIYNLDLLGVRVEKPLKDNKPAPQPLFQRKPPPPPQDEEVSLSRFEPNLKTMLEEQVKGTLDSAVFPFTRPVDTDSNAAMQEQLSQASLRSAKPTWARTRSAADQPRQRILVFMAGGATYAESRACYEVSQASSKDVFLATSHMLTPGLFLRQVGDLSADKRRLDIPAERPRPTAPAHLFEKDPPPATTKPPQQQSGPTPAKAASAGAGAGPAPPTAAMASMSLNDPRQQAAHGSTNGAAPAPGGKLQKKEKEKKKHHFFR</sequence>
<organism evidence="3 4">
    <name type="scientific">Rasamsonia emersonii (strain ATCC 16479 / CBS 393.64 / IMI 116815)</name>
    <dbReference type="NCBI Taxonomy" id="1408163"/>
    <lineage>
        <taxon>Eukaryota</taxon>
        <taxon>Fungi</taxon>
        <taxon>Dikarya</taxon>
        <taxon>Ascomycota</taxon>
        <taxon>Pezizomycotina</taxon>
        <taxon>Eurotiomycetes</taxon>
        <taxon>Eurotiomycetidae</taxon>
        <taxon>Eurotiales</taxon>
        <taxon>Trichocomaceae</taxon>
        <taxon>Rasamsonia</taxon>
    </lineage>
</organism>
<feature type="compositionally biased region" description="Basic residues" evidence="2">
    <location>
        <begin position="593"/>
        <end position="607"/>
    </location>
</feature>
<evidence type="ECO:0000313" key="4">
    <source>
        <dbReference type="Proteomes" id="UP000053958"/>
    </source>
</evidence>
<dbReference type="PANTHER" id="PTHR11679">
    <property type="entry name" value="VESICLE PROTEIN SORTING-ASSOCIATED"/>
    <property type="match status" value="1"/>
</dbReference>
<dbReference type="Gene3D" id="3.40.50.1910">
    <property type="match status" value="2"/>
</dbReference>
<dbReference type="GeneID" id="25320506"/>
<dbReference type="InterPro" id="IPR027482">
    <property type="entry name" value="Sec1-like_dom2"/>
</dbReference>
<dbReference type="GO" id="GO:0005628">
    <property type="term" value="C:prospore membrane"/>
    <property type="evidence" value="ECO:0007669"/>
    <property type="project" value="EnsemblFungi"/>
</dbReference>
<feature type="compositionally biased region" description="Polar residues" evidence="2">
    <location>
        <begin position="570"/>
        <end position="584"/>
    </location>
</feature>
<comment type="similarity">
    <text evidence="1">Belongs to the STXBP/unc-18/SEC1 family.</text>
</comment>
<dbReference type="InterPro" id="IPR036045">
    <property type="entry name" value="Sec1-like_sf"/>
</dbReference>
<accession>A0A0F4YJP8</accession>
<dbReference type="EMBL" id="LASV01000549">
    <property type="protein sequence ID" value="KKA17813.1"/>
    <property type="molecule type" value="Genomic_DNA"/>
</dbReference>
<dbReference type="Proteomes" id="UP000053958">
    <property type="component" value="Unassembled WGS sequence"/>
</dbReference>
<dbReference type="STRING" id="1408163.A0A0F4YJP8"/>
<comment type="caution">
    <text evidence="3">The sequence shown here is derived from an EMBL/GenBank/DDBJ whole genome shotgun (WGS) entry which is preliminary data.</text>
</comment>
<dbReference type="GO" id="GO:0016192">
    <property type="term" value="P:vesicle-mediated transport"/>
    <property type="evidence" value="ECO:0007669"/>
    <property type="project" value="InterPro"/>
</dbReference>
<feature type="region of interest" description="Disordered" evidence="2">
    <location>
        <begin position="362"/>
        <end position="387"/>
    </location>
</feature>
<reference evidence="3 4" key="1">
    <citation type="submission" date="2015-04" db="EMBL/GenBank/DDBJ databases">
        <authorList>
            <person name="Heijne W.H."/>
            <person name="Fedorova N.D."/>
            <person name="Nierman W.C."/>
            <person name="Vollebregt A.W."/>
            <person name="Zhao Z."/>
            <person name="Wu L."/>
            <person name="Kumar M."/>
            <person name="Stam H."/>
            <person name="van den Berg M.A."/>
            <person name="Pel H.J."/>
        </authorList>
    </citation>
    <scope>NUCLEOTIDE SEQUENCE [LARGE SCALE GENOMIC DNA]</scope>
    <source>
        <strain evidence="3 4">CBS 393.64</strain>
    </source>
</reference>
<feature type="region of interest" description="Disordered" evidence="2">
    <location>
        <begin position="508"/>
        <end position="607"/>
    </location>
</feature>